<dbReference type="SUPFAM" id="SSF51998">
    <property type="entry name" value="PFL-like glycyl radical enzymes"/>
    <property type="match status" value="1"/>
</dbReference>
<evidence type="ECO:0000313" key="2">
    <source>
        <dbReference type="Proteomes" id="UP001208570"/>
    </source>
</evidence>
<dbReference type="PANTHER" id="PTHR37560:SF1">
    <property type="entry name" value="UPF0210 PROTEIN MJ1665"/>
    <property type="match status" value="1"/>
</dbReference>
<gene>
    <name evidence="1" type="ORF">LSH36_583g01263</name>
</gene>
<dbReference type="AlphaFoldDB" id="A0AAD9J518"/>
<dbReference type="InterPro" id="IPR007841">
    <property type="entry name" value="UPF0210"/>
</dbReference>
<dbReference type="Gene3D" id="3.20.70.20">
    <property type="match status" value="1"/>
</dbReference>
<evidence type="ECO:0000313" key="1">
    <source>
        <dbReference type="EMBL" id="KAK2146791.1"/>
    </source>
</evidence>
<reference evidence="1" key="1">
    <citation type="journal article" date="2023" name="Mol. Biol. Evol.">
        <title>Third-Generation Sequencing Reveals the Adaptive Role of the Epigenome in Three Deep-Sea Polychaetes.</title>
        <authorList>
            <person name="Perez M."/>
            <person name="Aroh O."/>
            <person name="Sun Y."/>
            <person name="Lan Y."/>
            <person name="Juniper S.K."/>
            <person name="Young C.R."/>
            <person name="Angers B."/>
            <person name="Qian P.Y."/>
        </authorList>
    </citation>
    <scope>NUCLEOTIDE SEQUENCE</scope>
    <source>
        <strain evidence="1">P08H-3</strain>
    </source>
</reference>
<dbReference type="Proteomes" id="UP001208570">
    <property type="component" value="Unassembled WGS sequence"/>
</dbReference>
<name>A0AAD9J518_9ANNE</name>
<dbReference type="EMBL" id="JAODUP010000583">
    <property type="protein sequence ID" value="KAK2146791.1"/>
    <property type="molecule type" value="Genomic_DNA"/>
</dbReference>
<keyword evidence="2" id="KW-1185">Reference proteome</keyword>
<organism evidence="1 2">
    <name type="scientific">Paralvinella palmiformis</name>
    <dbReference type="NCBI Taxonomy" id="53620"/>
    <lineage>
        <taxon>Eukaryota</taxon>
        <taxon>Metazoa</taxon>
        <taxon>Spiralia</taxon>
        <taxon>Lophotrochozoa</taxon>
        <taxon>Annelida</taxon>
        <taxon>Polychaeta</taxon>
        <taxon>Sedentaria</taxon>
        <taxon>Canalipalpata</taxon>
        <taxon>Terebellida</taxon>
        <taxon>Terebelliformia</taxon>
        <taxon>Alvinellidae</taxon>
        <taxon>Paralvinella</taxon>
    </lineage>
</organism>
<sequence length="437" mass="45666">MFEEQNLDVRTITVGININDCADPDPQQATRKIYEKVCNIAGDLVSVVGQIDREYGIPIVNTRVAVSPISTVAASGKTDSYILYAQALDRAAQTIGIDYIGGFSALVHKDISTSDDLLIRAIPECLRTCKKVCSSLNLASSQAGINMDAVVRTAEAIQKTAKGGNIDACTKFVVFANIPEDNPFMAGAFHGGGEGDSVVHVGVSGPGAVHQALKDNPQANLSELADIIKRISFQITRVGQLVADQAAERLGLTKGIIDISLAPTPAMQDSIANIIEEIGVELCGAPGSTAALALLNDAIKRGGLMASSRIGGLSGSFLPVSEDSGMARAVAKGAMNIEKLEAMTSVCSVGLDMVVIPGDSSVPTIAGIIADEMAIGVVNHKTTALRLIPAEGKRPGDWVEFGGLLGRAPVIALNKYSSSNFIKRGGRIPAPISSFRN</sequence>
<dbReference type="PANTHER" id="PTHR37560">
    <property type="entry name" value="UPF0210 PROTEIN SPR0218"/>
    <property type="match status" value="1"/>
</dbReference>
<dbReference type="NCBIfam" id="NF003700">
    <property type="entry name" value="PRK05313.1"/>
    <property type="match status" value="1"/>
</dbReference>
<comment type="caution">
    <text evidence="1">The sequence shown here is derived from an EMBL/GenBank/DDBJ whole genome shotgun (WGS) entry which is preliminary data.</text>
</comment>
<protein>
    <submittedName>
        <fullName evidence="1">Uncharacterized protein</fullName>
    </submittedName>
</protein>
<accession>A0AAD9J518</accession>
<proteinExistence type="predicted"/>
<dbReference type="Pfam" id="PF05167">
    <property type="entry name" value="DUF711"/>
    <property type="match status" value="1"/>
</dbReference>